<accession>A0A403D0R6</accession>
<gene>
    <name evidence="1" type="ORF">DNX30_15710</name>
</gene>
<reference evidence="1" key="1">
    <citation type="submission" date="2018-06" db="EMBL/GenBank/DDBJ databases">
        <authorList>
            <person name="Ashton P.M."/>
            <person name="Dallman T."/>
            <person name="Nair S."/>
            <person name="De Pinna E."/>
            <person name="Peters T."/>
            <person name="Grant K."/>
        </authorList>
    </citation>
    <scope>NUCLEOTIDE SEQUENCE [LARGE SCALE GENOMIC DNA]</scope>
    <source>
        <strain evidence="1">462023</strain>
    </source>
</reference>
<sequence length="252" mass="27664">MSFKLSRSQFLQVFAVMQSIKLINGHTSNGAAPRILWSSNNIDGVQFAALLGLISETPLMQSLKSLPPGCIAPILINPFVEGGYLPNVGPGFIASHENEDLNINSEGFFGGMGAHHCMAFTNLIRLANKRVDSLASPGDAFTGFLIQRRDKKYSVDKLQFVGKYGEMVEIELQLPHVLANDSADSRRLLGIMRHFIASGVKHAADKHAADKRVTQENEYSDFANSPQPTLQTAIVTNSLEARLLENPIWGTW</sequence>
<name>A0A403D0R6_ECOLX</name>
<dbReference type="RefSeq" id="WP_044071440.1">
    <property type="nucleotide sequence ID" value="NZ_JAYXCJ010000019.1"/>
</dbReference>
<organism evidence="1">
    <name type="scientific">Escherichia coli</name>
    <dbReference type="NCBI Taxonomy" id="562"/>
    <lineage>
        <taxon>Bacteria</taxon>
        <taxon>Pseudomonadati</taxon>
        <taxon>Pseudomonadota</taxon>
        <taxon>Gammaproteobacteria</taxon>
        <taxon>Enterobacterales</taxon>
        <taxon>Enterobacteriaceae</taxon>
        <taxon>Escherichia</taxon>
    </lineage>
</organism>
<dbReference type="Proteomes" id="UP000885382">
    <property type="component" value="Unassembled WGS sequence"/>
</dbReference>
<protein>
    <submittedName>
        <fullName evidence="1">Uncharacterized protein</fullName>
    </submittedName>
</protein>
<comment type="caution">
    <text evidence="1">The sequence shown here is derived from an EMBL/GenBank/DDBJ whole genome shotgun (WGS) entry which is preliminary data.</text>
</comment>
<dbReference type="EMBL" id="RTJF01000017">
    <property type="protein sequence ID" value="MJL94183.1"/>
    <property type="molecule type" value="Genomic_DNA"/>
</dbReference>
<dbReference type="AlphaFoldDB" id="A0A403D0R6"/>
<proteinExistence type="predicted"/>
<evidence type="ECO:0000313" key="1">
    <source>
        <dbReference type="EMBL" id="MJL94183.1"/>
    </source>
</evidence>